<evidence type="ECO:0000256" key="1">
    <source>
        <dbReference type="SAM" id="Phobius"/>
    </source>
</evidence>
<keyword evidence="1" id="KW-0812">Transmembrane</keyword>
<dbReference type="Gramene" id="PRQ21231">
    <property type="protein sequence ID" value="PRQ21231"/>
    <property type="gene ID" value="RchiOBHm_Chr7g0236911"/>
</dbReference>
<protein>
    <submittedName>
        <fullName evidence="2">Uncharacterized protein</fullName>
    </submittedName>
</protein>
<keyword evidence="1" id="KW-0472">Membrane</keyword>
<keyword evidence="3" id="KW-1185">Reference proteome</keyword>
<sequence length="116" mass="13656">MDYYTIHPFVFADLLYQLRLSYLALRPQCRPSVPHQRLFNHNHFSFHLIIIFIQIGLSSSRVCGEGMKIARYKYRGKSENCMTIIVISYEDINIFSCKIDLLGLHRNLLGTFRKTQ</sequence>
<feature type="transmembrane region" description="Helical" evidence="1">
    <location>
        <begin position="44"/>
        <end position="63"/>
    </location>
</feature>
<dbReference type="AlphaFoldDB" id="A0A2P6PH23"/>
<organism evidence="2 3">
    <name type="scientific">Rosa chinensis</name>
    <name type="common">China rose</name>
    <dbReference type="NCBI Taxonomy" id="74649"/>
    <lineage>
        <taxon>Eukaryota</taxon>
        <taxon>Viridiplantae</taxon>
        <taxon>Streptophyta</taxon>
        <taxon>Embryophyta</taxon>
        <taxon>Tracheophyta</taxon>
        <taxon>Spermatophyta</taxon>
        <taxon>Magnoliopsida</taxon>
        <taxon>eudicotyledons</taxon>
        <taxon>Gunneridae</taxon>
        <taxon>Pentapetalae</taxon>
        <taxon>rosids</taxon>
        <taxon>fabids</taxon>
        <taxon>Rosales</taxon>
        <taxon>Rosaceae</taxon>
        <taxon>Rosoideae</taxon>
        <taxon>Rosoideae incertae sedis</taxon>
        <taxon>Rosa</taxon>
    </lineage>
</organism>
<name>A0A2P6PH23_ROSCH</name>
<gene>
    <name evidence="2" type="ORF">RchiOBHm_Chr7g0236911</name>
</gene>
<keyword evidence="1" id="KW-1133">Transmembrane helix</keyword>
<evidence type="ECO:0000313" key="3">
    <source>
        <dbReference type="Proteomes" id="UP000238479"/>
    </source>
</evidence>
<dbReference type="Proteomes" id="UP000238479">
    <property type="component" value="Chromosome 7"/>
</dbReference>
<dbReference type="EMBL" id="PDCK01000045">
    <property type="protein sequence ID" value="PRQ21231.1"/>
    <property type="molecule type" value="Genomic_DNA"/>
</dbReference>
<comment type="caution">
    <text evidence="2">The sequence shown here is derived from an EMBL/GenBank/DDBJ whole genome shotgun (WGS) entry which is preliminary data.</text>
</comment>
<evidence type="ECO:0000313" key="2">
    <source>
        <dbReference type="EMBL" id="PRQ21231.1"/>
    </source>
</evidence>
<accession>A0A2P6PH23</accession>
<proteinExistence type="predicted"/>
<reference evidence="2 3" key="1">
    <citation type="journal article" date="2018" name="Nat. Genet.">
        <title>The Rosa genome provides new insights in the design of modern roses.</title>
        <authorList>
            <person name="Bendahmane M."/>
        </authorList>
    </citation>
    <scope>NUCLEOTIDE SEQUENCE [LARGE SCALE GENOMIC DNA]</scope>
    <source>
        <strain evidence="3">cv. Old Blush</strain>
    </source>
</reference>